<dbReference type="RefSeq" id="WP_211856919.1">
    <property type="nucleotide sequence ID" value="NZ_JAAGBB010000070.1"/>
</dbReference>
<dbReference type="Proteomes" id="UP001196870">
    <property type="component" value="Unassembled WGS sequence"/>
</dbReference>
<organism evidence="3 4">
    <name type="scientific">Plastoroseomonas hellenica</name>
    <dbReference type="NCBI Taxonomy" id="2687306"/>
    <lineage>
        <taxon>Bacteria</taxon>
        <taxon>Pseudomonadati</taxon>
        <taxon>Pseudomonadota</taxon>
        <taxon>Alphaproteobacteria</taxon>
        <taxon>Acetobacterales</taxon>
        <taxon>Acetobacteraceae</taxon>
        <taxon>Plastoroseomonas</taxon>
    </lineage>
</organism>
<keyword evidence="4" id="KW-1185">Reference proteome</keyword>
<reference evidence="4" key="1">
    <citation type="journal article" date="2021" name="Syst. Appl. Microbiol.">
        <title>Roseomonas hellenica sp. nov., isolated from roots of wild-growing Alkanna tinctoria.</title>
        <authorList>
            <person name="Rat A."/>
            <person name="Naranjo H.D."/>
            <person name="Lebbe L."/>
            <person name="Cnockaert M."/>
            <person name="Krigas N."/>
            <person name="Grigoriadou K."/>
            <person name="Maloupa E."/>
            <person name="Willems A."/>
        </authorList>
    </citation>
    <scope>NUCLEOTIDE SEQUENCE [LARGE SCALE GENOMIC DNA]</scope>
    <source>
        <strain evidence="4">LMG 31523</strain>
    </source>
</reference>
<keyword evidence="1" id="KW-0663">Pyridoxal phosphate</keyword>
<dbReference type="Pfam" id="PF00266">
    <property type="entry name" value="Aminotran_5"/>
    <property type="match status" value="1"/>
</dbReference>
<comment type="caution">
    <text evidence="3">The sequence shown here is derived from an EMBL/GenBank/DDBJ whole genome shotgun (WGS) entry which is preliminary data.</text>
</comment>
<dbReference type="InterPro" id="IPR015422">
    <property type="entry name" value="PyrdxlP-dep_Trfase_small"/>
</dbReference>
<name>A0ABS5F8K3_9PROT</name>
<dbReference type="InterPro" id="IPR015424">
    <property type="entry name" value="PyrdxlP-dep_Trfase"/>
</dbReference>
<dbReference type="GO" id="GO:0008483">
    <property type="term" value="F:transaminase activity"/>
    <property type="evidence" value="ECO:0007669"/>
    <property type="project" value="UniProtKB-KW"/>
</dbReference>
<evidence type="ECO:0000313" key="4">
    <source>
        <dbReference type="Proteomes" id="UP001196870"/>
    </source>
</evidence>
<evidence type="ECO:0000256" key="1">
    <source>
        <dbReference type="ARBA" id="ARBA00022898"/>
    </source>
</evidence>
<evidence type="ECO:0000313" key="3">
    <source>
        <dbReference type="EMBL" id="MBR0668816.1"/>
    </source>
</evidence>
<protein>
    <submittedName>
        <fullName evidence="3">Aminotransferase class V-fold PLP-dependent enzyme</fullName>
    </submittedName>
</protein>
<dbReference type="InterPro" id="IPR000192">
    <property type="entry name" value="Aminotrans_V_dom"/>
</dbReference>
<sequence length="367" mass="39574">MTATPLFPRAAFEIPEGAAHVCAGGEPPFLLRHAEAFAAYARDKGLGAPGRTAQEAEVLRVRRLLAGRWGCEIDDIGFVSSVAEGVSMLAESLDWQPGDNVVFEPNEYPSVVAPFLFHPVPEVRLVSIERMAEQVDGRTRLIGVSAASYLNGACPDLVALRALADSVGAMLVVDFTQASGWMPIRAEIADFAFAASYKWHLGTTGIATAYWNRARQPGWAPRTAGWHSIAPGTGRLDYTSGFGLLPDAMRFCRGNPAHLPLYVLGSALDFLGQWDTAAVERHVHGLTTALLARLTEAGIPSTTPPDPRRHGASVCMESPRAASIVTALGEKNVLAWNGRGRIRFSFHGYNAMDDVDRIMDALIPAWG</sequence>
<dbReference type="PANTHER" id="PTHR43586:SF15">
    <property type="entry name" value="BLR3095 PROTEIN"/>
    <property type="match status" value="1"/>
</dbReference>
<gene>
    <name evidence="3" type="ORF">GXW71_30990</name>
</gene>
<accession>A0ABS5F8K3</accession>
<dbReference type="PANTHER" id="PTHR43586">
    <property type="entry name" value="CYSTEINE DESULFURASE"/>
    <property type="match status" value="1"/>
</dbReference>
<proteinExistence type="predicted"/>
<dbReference type="Gene3D" id="3.40.640.10">
    <property type="entry name" value="Type I PLP-dependent aspartate aminotransferase-like (Major domain)"/>
    <property type="match status" value="1"/>
</dbReference>
<evidence type="ECO:0000259" key="2">
    <source>
        <dbReference type="Pfam" id="PF00266"/>
    </source>
</evidence>
<dbReference type="SUPFAM" id="SSF53383">
    <property type="entry name" value="PLP-dependent transferases"/>
    <property type="match status" value="1"/>
</dbReference>
<dbReference type="InterPro" id="IPR015421">
    <property type="entry name" value="PyrdxlP-dep_Trfase_major"/>
</dbReference>
<dbReference type="EMBL" id="JAAGBB010000070">
    <property type="protein sequence ID" value="MBR0668816.1"/>
    <property type="molecule type" value="Genomic_DNA"/>
</dbReference>
<dbReference type="Gene3D" id="3.90.1150.10">
    <property type="entry name" value="Aspartate Aminotransferase, domain 1"/>
    <property type="match status" value="1"/>
</dbReference>
<keyword evidence="3" id="KW-0032">Aminotransferase</keyword>
<keyword evidence="3" id="KW-0808">Transferase</keyword>
<feature type="domain" description="Aminotransferase class V" evidence="2">
    <location>
        <begin position="74"/>
        <end position="357"/>
    </location>
</feature>